<dbReference type="InterPro" id="IPR036390">
    <property type="entry name" value="WH_DNA-bd_sf"/>
</dbReference>
<dbReference type="InterPro" id="IPR008920">
    <property type="entry name" value="TF_FadR/GntR_C"/>
</dbReference>
<evidence type="ECO:0000313" key="6">
    <source>
        <dbReference type="Proteomes" id="UP000281112"/>
    </source>
</evidence>
<dbReference type="CDD" id="cd07377">
    <property type="entry name" value="WHTH_GntR"/>
    <property type="match status" value="1"/>
</dbReference>
<sequence>MNKALQPINVKRTDTLVLDELTRYVANNNIQQGQKLPAERELAIALQVSRNTVREALKEWEALGIVTKVKGSGTYLTSDVTMNDSHLSLRFKNDSENMLHALELRRIIEVEANCMAAKRATDDQIVQIEKQLVVMEKAHILHGSAGREDWEFHLSIYEASGNPLVIHIIAAFYDSLHAFFESPIEQALFSDSFPLHRKLYEAIAARDIELTRAVSHSILDITERDMREIIHG</sequence>
<name>A0A3N9TKX1_9VIBR</name>
<dbReference type="Gene3D" id="1.20.120.530">
    <property type="entry name" value="GntR ligand-binding domain-like"/>
    <property type="match status" value="1"/>
</dbReference>
<feature type="domain" description="HTH gntR-type" evidence="4">
    <location>
        <begin position="11"/>
        <end position="79"/>
    </location>
</feature>
<dbReference type="PANTHER" id="PTHR43537:SF5">
    <property type="entry name" value="UXU OPERON TRANSCRIPTIONAL REGULATOR"/>
    <property type="match status" value="1"/>
</dbReference>
<dbReference type="InterPro" id="IPR011711">
    <property type="entry name" value="GntR_C"/>
</dbReference>
<organism evidence="5 6">
    <name type="scientific">Vibrio viridaestus</name>
    <dbReference type="NCBI Taxonomy" id="2487322"/>
    <lineage>
        <taxon>Bacteria</taxon>
        <taxon>Pseudomonadati</taxon>
        <taxon>Pseudomonadota</taxon>
        <taxon>Gammaproteobacteria</taxon>
        <taxon>Vibrionales</taxon>
        <taxon>Vibrionaceae</taxon>
        <taxon>Vibrio</taxon>
    </lineage>
</organism>
<dbReference type="InterPro" id="IPR000524">
    <property type="entry name" value="Tscrpt_reg_HTH_GntR"/>
</dbReference>
<evidence type="ECO:0000313" key="5">
    <source>
        <dbReference type="EMBL" id="RQW64513.1"/>
    </source>
</evidence>
<keyword evidence="3" id="KW-0804">Transcription</keyword>
<dbReference type="RefSeq" id="WP_124935165.1">
    <property type="nucleotide sequence ID" value="NZ_RJVQ01000001.1"/>
</dbReference>
<gene>
    <name evidence="5" type="ORF">EES38_00235</name>
</gene>
<evidence type="ECO:0000256" key="3">
    <source>
        <dbReference type="ARBA" id="ARBA00023163"/>
    </source>
</evidence>
<dbReference type="PRINTS" id="PR00035">
    <property type="entry name" value="HTHGNTR"/>
</dbReference>
<evidence type="ECO:0000256" key="1">
    <source>
        <dbReference type="ARBA" id="ARBA00023015"/>
    </source>
</evidence>
<proteinExistence type="predicted"/>
<dbReference type="Pfam" id="PF07729">
    <property type="entry name" value="FCD"/>
    <property type="match status" value="1"/>
</dbReference>
<dbReference type="SUPFAM" id="SSF46785">
    <property type="entry name" value="Winged helix' DNA-binding domain"/>
    <property type="match status" value="1"/>
</dbReference>
<dbReference type="PANTHER" id="PTHR43537">
    <property type="entry name" value="TRANSCRIPTIONAL REGULATOR, GNTR FAMILY"/>
    <property type="match status" value="1"/>
</dbReference>
<dbReference type="SMART" id="SM00345">
    <property type="entry name" value="HTH_GNTR"/>
    <property type="match status" value="1"/>
</dbReference>
<protein>
    <submittedName>
        <fullName evidence="5">FadR family transcriptional regulator</fullName>
    </submittedName>
</protein>
<dbReference type="Pfam" id="PF00392">
    <property type="entry name" value="GntR"/>
    <property type="match status" value="1"/>
</dbReference>
<accession>A0A3N9TKX1</accession>
<evidence type="ECO:0000256" key="2">
    <source>
        <dbReference type="ARBA" id="ARBA00023125"/>
    </source>
</evidence>
<dbReference type="SUPFAM" id="SSF48008">
    <property type="entry name" value="GntR ligand-binding domain-like"/>
    <property type="match status" value="1"/>
</dbReference>
<dbReference type="OrthoDB" id="5829312at2"/>
<comment type="caution">
    <text evidence="5">The sequence shown here is derived from an EMBL/GenBank/DDBJ whole genome shotgun (WGS) entry which is preliminary data.</text>
</comment>
<dbReference type="SMART" id="SM00895">
    <property type="entry name" value="FCD"/>
    <property type="match status" value="1"/>
</dbReference>
<dbReference type="InterPro" id="IPR036388">
    <property type="entry name" value="WH-like_DNA-bd_sf"/>
</dbReference>
<dbReference type="EMBL" id="RJVQ01000001">
    <property type="protein sequence ID" value="RQW64513.1"/>
    <property type="molecule type" value="Genomic_DNA"/>
</dbReference>
<dbReference type="Gene3D" id="1.10.10.10">
    <property type="entry name" value="Winged helix-like DNA-binding domain superfamily/Winged helix DNA-binding domain"/>
    <property type="match status" value="1"/>
</dbReference>
<keyword evidence="6" id="KW-1185">Reference proteome</keyword>
<keyword evidence="1" id="KW-0805">Transcription regulation</keyword>
<dbReference type="PROSITE" id="PS50949">
    <property type="entry name" value="HTH_GNTR"/>
    <property type="match status" value="1"/>
</dbReference>
<dbReference type="Proteomes" id="UP000281112">
    <property type="component" value="Unassembled WGS sequence"/>
</dbReference>
<dbReference type="AlphaFoldDB" id="A0A3N9TKX1"/>
<dbReference type="GO" id="GO:0003677">
    <property type="term" value="F:DNA binding"/>
    <property type="evidence" value="ECO:0007669"/>
    <property type="project" value="UniProtKB-KW"/>
</dbReference>
<evidence type="ECO:0000259" key="4">
    <source>
        <dbReference type="PROSITE" id="PS50949"/>
    </source>
</evidence>
<dbReference type="GO" id="GO:0003700">
    <property type="term" value="F:DNA-binding transcription factor activity"/>
    <property type="evidence" value="ECO:0007669"/>
    <property type="project" value="InterPro"/>
</dbReference>
<keyword evidence="2" id="KW-0238">DNA-binding</keyword>
<reference evidence="5 6" key="1">
    <citation type="submission" date="2018-11" db="EMBL/GenBank/DDBJ databases">
        <title>Vibrio LJC006 sp. nov., isolated from seawater during the bloom of the enteromorpha.</title>
        <authorList>
            <person name="Liang J."/>
        </authorList>
    </citation>
    <scope>NUCLEOTIDE SEQUENCE [LARGE SCALE GENOMIC DNA]</scope>
    <source>
        <strain evidence="5 6">LJC006</strain>
    </source>
</reference>